<sequence>MKDLTKGNITKLILMFSLPLLLGNIFQLFYNLADTRIVGQTLGKNAIAALGATSSVNTVIIGFLNGLTNGFALVTARFFGAKEFDRLKKSVAHALTLGIATAIALTALSLAFIDPLLKALNTPDNIFKQAKTYIVIILAGMIISMFYNICAGILRAVGDTVSPLIFLIISTIANIGLDLLFILGFKMGVEGAAYATLIAQGISVVLCIIYIIKKHKFLIPSKSDFRFNFKLAGDMYATGVSMGLMISLVGIGTVIMQGAINIFGTDIIVAHTTARKISEIYMLPISVFGAASATFSSQNYGAGRIDRVKEGVKKATLITWGWSVIVIAATWLFTPFFAHLITGISDPEIVGTVEKYMKINTAFYFILGIVIVFRNALQGVGDKITPIASSIIELLGKFAVAMILAPRMGYFGIMISEPLVWAGMAVMLGIGFAANKTFRKENIPNTAEQM</sequence>
<comment type="subcellular location">
    <subcellularLocation>
        <location evidence="1">Cell membrane</location>
        <topology evidence="1">Multi-pass membrane protein</topology>
    </subcellularLocation>
</comment>
<name>A0AAE3LH91_9FIRM</name>
<evidence type="ECO:0000256" key="6">
    <source>
        <dbReference type="ARBA" id="ARBA00023136"/>
    </source>
</evidence>
<keyword evidence="6 7" id="KW-0472">Membrane</keyword>
<keyword evidence="9" id="KW-1185">Reference proteome</keyword>
<proteinExistence type="predicted"/>
<evidence type="ECO:0000256" key="2">
    <source>
        <dbReference type="ARBA" id="ARBA00022448"/>
    </source>
</evidence>
<feature type="transmembrane region" description="Helical" evidence="7">
    <location>
        <begin position="384"/>
        <end position="404"/>
    </location>
</feature>
<feature type="transmembrane region" description="Helical" evidence="7">
    <location>
        <begin position="91"/>
        <end position="113"/>
    </location>
</feature>
<dbReference type="GO" id="GO:0005886">
    <property type="term" value="C:plasma membrane"/>
    <property type="evidence" value="ECO:0007669"/>
    <property type="project" value="UniProtKB-SubCell"/>
</dbReference>
<dbReference type="NCBIfam" id="TIGR00797">
    <property type="entry name" value="matE"/>
    <property type="match status" value="1"/>
</dbReference>
<keyword evidence="5 7" id="KW-1133">Transmembrane helix</keyword>
<dbReference type="GO" id="GO:0015297">
    <property type="term" value="F:antiporter activity"/>
    <property type="evidence" value="ECO:0007669"/>
    <property type="project" value="InterPro"/>
</dbReference>
<reference evidence="8 9" key="1">
    <citation type="journal article" date="2021" name="ISME Commun">
        <title>Automated analysis of genomic sequences facilitates high-throughput and comprehensive description of bacteria.</title>
        <authorList>
            <person name="Hitch T.C.A."/>
        </authorList>
    </citation>
    <scope>NUCLEOTIDE SEQUENCE [LARGE SCALE GENOMIC DNA]</scope>
    <source>
        <strain evidence="8 9">Sanger_31</strain>
    </source>
</reference>
<organism evidence="8 9">
    <name type="scientific">Hominimerdicola aceti</name>
    <dbReference type="NCBI Taxonomy" id="2981726"/>
    <lineage>
        <taxon>Bacteria</taxon>
        <taxon>Bacillati</taxon>
        <taxon>Bacillota</taxon>
        <taxon>Clostridia</taxon>
        <taxon>Eubacteriales</taxon>
        <taxon>Oscillospiraceae</taxon>
        <taxon>Hominimerdicola</taxon>
    </lineage>
</organism>
<dbReference type="Pfam" id="PF01554">
    <property type="entry name" value="MatE"/>
    <property type="match status" value="2"/>
</dbReference>
<evidence type="ECO:0000256" key="4">
    <source>
        <dbReference type="ARBA" id="ARBA00022692"/>
    </source>
</evidence>
<feature type="transmembrane region" description="Helical" evidence="7">
    <location>
        <begin position="191"/>
        <end position="212"/>
    </location>
</feature>
<dbReference type="PANTHER" id="PTHR43549">
    <property type="entry name" value="MULTIDRUG RESISTANCE PROTEIN YPNP-RELATED"/>
    <property type="match status" value="1"/>
</dbReference>
<feature type="transmembrane region" description="Helical" evidence="7">
    <location>
        <begin position="317"/>
        <end position="341"/>
    </location>
</feature>
<feature type="transmembrane region" description="Helical" evidence="7">
    <location>
        <begin position="280"/>
        <end position="296"/>
    </location>
</feature>
<dbReference type="PIRSF" id="PIRSF006603">
    <property type="entry name" value="DinF"/>
    <property type="match status" value="1"/>
</dbReference>
<feature type="transmembrane region" description="Helical" evidence="7">
    <location>
        <begin position="133"/>
        <end position="157"/>
    </location>
</feature>
<keyword evidence="2" id="KW-0813">Transport</keyword>
<feature type="transmembrane region" description="Helical" evidence="7">
    <location>
        <begin position="233"/>
        <end position="260"/>
    </location>
</feature>
<keyword evidence="4 7" id="KW-0812">Transmembrane</keyword>
<evidence type="ECO:0000256" key="3">
    <source>
        <dbReference type="ARBA" id="ARBA00022475"/>
    </source>
</evidence>
<dbReference type="InterPro" id="IPR052031">
    <property type="entry name" value="Membrane_Transporter-Flippase"/>
</dbReference>
<comment type="caution">
    <text evidence="8">The sequence shown here is derived from an EMBL/GenBank/DDBJ whole genome shotgun (WGS) entry which is preliminary data.</text>
</comment>
<dbReference type="RefSeq" id="WP_267300743.1">
    <property type="nucleotide sequence ID" value="NZ_JAOQJZ010000004.1"/>
</dbReference>
<dbReference type="AlphaFoldDB" id="A0AAE3LH91"/>
<evidence type="ECO:0000313" key="9">
    <source>
        <dbReference type="Proteomes" id="UP001208131"/>
    </source>
</evidence>
<feature type="transmembrane region" description="Helical" evidence="7">
    <location>
        <begin position="361"/>
        <end position="377"/>
    </location>
</feature>
<dbReference type="EMBL" id="JAOQJZ010000004">
    <property type="protein sequence ID" value="MCU6705404.1"/>
    <property type="molecule type" value="Genomic_DNA"/>
</dbReference>
<accession>A0AAE3LH91</accession>
<protein>
    <submittedName>
        <fullName evidence="8">MATE family efflux transporter</fullName>
    </submittedName>
</protein>
<gene>
    <name evidence="8" type="ORF">OCV57_05640</name>
</gene>
<evidence type="ECO:0000256" key="5">
    <source>
        <dbReference type="ARBA" id="ARBA00022989"/>
    </source>
</evidence>
<dbReference type="Proteomes" id="UP001208131">
    <property type="component" value="Unassembled WGS sequence"/>
</dbReference>
<keyword evidence="3" id="KW-1003">Cell membrane</keyword>
<dbReference type="InterPro" id="IPR048279">
    <property type="entry name" value="MdtK-like"/>
</dbReference>
<evidence type="ECO:0000256" key="7">
    <source>
        <dbReference type="SAM" id="Phobius"/>
    </source>
</evidence>
<dbReference type="GO" id="GO:0042910">
    <property type="term" value="F:xenobiotic transmembrane transporter activity"/>
    <property type="evidence" value="ECO:0007669"/>
    <property type="project" value="InterPro"/>
</dbReference>
<dbReference type="CDD" id="cd13138">
    <property type="entry name" value="MATE_yoeA_like"/>
    <property type="match status" value="1"/>
</dbReference>
<feature type="transmembrane region" description="Helical" evidence="7">
    <location>
        <begin position="164"/>
        <end position="185"/>
    </location>
</feature>
<evidence type="ECO:0000313" key="8">
    <source>
        <dbReference type="EMBL" id="MCU6705404.1"/>
    </source>
</evidence>
<feature type="transmembrane region" description="Helical" evidence="7">
    <location>
        <begin position="12"/>
        <end position="30"/>
    </location>
</feature>
<dbReference type="PANTHER" id="PTHR43549:SF3">
    <property type="entry name" value="MULTIDRUG RESISTANCE PROTEIN YPNP-RELATED"/>
    <property type="match status" value="1"/>
</dbReference>
<evidence type="ECO:0000256" key="1">
    <source>
        <dbReference type="ARBA" id="ARBA00004651"/>
    </source>
</evidence>
<dbReference type="InterPro" id="IPR002528">
    <property type="entry name" value="MATE_fam"/>
</dbReference>
<feature type="transmembrane region" description="Helical" evidence="7">
    <location>
        <begin position="410"/>
        <end position="434"/>
    </location>
</feature>